<evidence type="ECO:0000256" key="1">
    <source>
        <dbReference type="SAM" id="Phobius"/>
    </source>
</evidence>
<sequence length="167" mass="18539">MDSALRDVLLRGQHVLQLGLSVYGGLVSLIAITRLQKYESTSQKLAEWSNEAAKQLHKTRTTQTSGAVAILASLIASGILAFIPKAVPSWVRIALSPLLLLIVLFARGHIKNYWAPSDGKTVGVRLPVPNMRDYNEAQKRTEDLLKILEYLEYSWVVTSFINGMLGY</sequence>
<dbReference type="EMBL" id="LT853693">
    <property type="protein sequence ID" value="SMQ47437.1"/>
    <property type="molecule type" value="Genomic_DNA"/>
</dbReference>
<reference evidence="2 3" key="1">
    <citation type="submission" date="2016-06" db="EMBL/GenBank/DDBJ databases">
        <authorList>
            <person name="Kjaerup R.B."/>
            <person name="Dalgaard T.S."/>
            <person name="Juul-Madsen H.R."/>
        </authorList>
    </citation>
    <scope>NUCLEOTIDE SEQUENCE [LARGE SCALE GENOMIC DNA]</scope>
</reference>
<keyword evidence="3" id="KW-1185">Reference proteome</keyword>
<feature type="transmembrane region" description="Helical" evidence="1">
    <location>
        <begin position="64"/>
        <end position="83"/>
    </location>
</feature>
<feature type="transmembrane region" description="Helical" evidence="1">
    <location>
        <begin position="89"/>
        <end position="106"/>
    </location>
</feature>
<evidence type="ECO:0000313" key="2">
    <source>
        <dbReference type="EMBL" id="SMQ47437.1"/>
    </source>
</evidence>
<keyword evidence="1" id="KW-0812">Transmembrane</keyword>
<proteinExistence type="predicted"/>
<gene>
    <name evidence="2" type="ORF">ZT3D7_G2585</name>
</gene>
<feature type="transmembrane region" description="Helical" evidence="1">
    <location>
        <begin position="15"/>
        <end position="35"/>
    </location>
</feature>
<protein>
    <submittedName>
        <fullName evidence="2">Uncharacterized protein</fullName>
    </submittedName>
</protein>
<keyword evidence="1" id="KW-0472">Membrane</keyword>
<dbReference type="AlphaFoldDB" id="A0A1X7RKA0"/>
<evidence type="ECO:0000313" key="3">
    <source>
        <dbReference type="Proteomes" id="UP000215127"/>
    </source>
</evidence>
<organism evidence="2 3">
    <name type="scientific">Zymoseptoria tritici (strain ST99CH_3D7)</name>
    <dbReference type="NCBI Taxonomy" id="1276538"/>
    <lineage>
        <taxon>Eukaryota</taxon>
        <taxon>Fungi</taxon>
        <taxon>Dikarya</taxon>
        <taxon>Ascomycota</taxon>
        <taxon>Pezizomycotina</taxon>
        <taxon>Dothideomycetes</taxon>
        <taxon>Dothideomycetidae</taxon>
        <taxon>Mycosphaerellales</taxon>
        <taxon>Mycosphaerellaceae</taxon>
        <taxon>Zymoseptoria</taxon>
    </lineage>
</organism>
<accession>A0A1X7RKA0</accession>
<dbReference type="Proteomes" id="UP000215127">
    <property type="component" value="Chromosome 2"/>
</dbReference>
<name>A0A1X7RKA0_ZYMT9</name>
<keyword evidence="1" id="KW-1133">Transmembrane helix</keyword>